<reference evidence="3" key="1">
    <citation type="journal article" date="2019" name="Int. J. Syst. Evol. Microbiol.">
        <title>The Global Catalogue of Microorganisms (GCM) 10K type strain sequencing project: providing services to taxonomists for standard genome sequencing and annotation.</title>
        <authorList>
            <consortium name="The Broad Institute Genomics Platform"/>
            <consortium name="The Broad Institute Genome Sequencing Center for Infectious Disease"/>
            <person name="Wu L."/>
            <person name="Ma J."/>
        </authorList>
    </citation>
    <scope>NUCLEOTIDE SEQUENCE [LARGE SCALE GENOMIC DNA]</scope>
    <source>
        <strain evidence="3">CGMCC 1.6784</strain>
    </source>
</reference>
<evidence type="ECO:0008006" key="4">
    <source>
        <dbReference type="Google" id="ProtNLM"/>
    </source>
</evidence>
<gene>
    <name evidence="2" type="ORF">GCM10011349_25980</name>
</gene>
<sequence>MAKSQKRSNREIRKPKASKPKPAAGLAPAEASPVLSATRKPKGKL</sequence>
<proteinExistence type="predicted"/>
<feature type="compositionally biased region" description="Low complexity" evidence="1">
    <location>
        <begin position="20"/>
        <end position="33"/>
    </location>
</feature>
<evidence type="ECO:0000313" key="2">
    <source>
        <dbReference type="EMBL" id="GGN52441.1"/>
    </source>
</evidence>
<comment type="caution">
    <text evidence="2">The sequence shown here is derived from an EMBL/GenBank/DDBJ whole genome shotgun (WGS) entry which is preliminary data.</text>
</comment>
<dbReference type="EMBL" id="BMLK01000011">
    <property type="protein sequence ID" value="GGN52441.1"/>
    <property type="molecule type" value="Genomic_DNA"/>
</dbReference>
<feature type="region of interest" description="Disordered" evidence="1">
    <location>
        <begin position="1"/>
        <end position="45"/>
    </location>
</feature>
<evidence type="ECO:0000313" key="3">
    <source>
        <dbReference type="Proteomes" id="UP000605099"/>
    </source>
</evidence>
<dbReference type="Proteomes" id="UP000605099">
    <property type="component" value="Unassembled WGS sequence"/>
</dbReference>
<keyword evidence="3" id="KW-1185">Reference proteome</keyword>
<protein>
    <recommendedName>
        <fullName evidence="4">Malic enzyme</fullName>
    </recommendedName>
</protein>
<organism evidence="2 3">
    <name type="scientific">Novosphingobium indicum</name>
    <dbReference type="NCBI Taxonomy" id="462949"/>
    <lineage>
        <taxon>Bacteria</taxon>
        <taxon>Pseudomonadati</taxon>
        <taxon>Pseudomonadota</taxon>
        <taxon>Alphaproteobacteria</taxon>
        <taxon>Sphingomonadales</taxon>
        <taxon>Sphingomonadaceae</taxon>
        <taxon>Novosphingobium</taxon>
    </lineage>
</organism>
<dbReference type="RefSeq" id="WP_188820112.1">
    <property type="nucleotide sequence ID" value="NZ_BMLK01000011.1"/>
</dbReference>
<name>A0ABQ2JNJ8_9SPHN</name>
<evidence type="ECO:0000256" key="1">
    <source>
        <dbReference type="SAM" id="MobiDB-lite"/>
    </source>
</evidence>
<accession>A0ABQ2JNJ8</accession>